<dbReference type="HOGENOM" id="CLU_3325140_0_0_9"/>
<gene>
    <name evidence="1" type="ORF">RUMOBE_03637</name>
</gene>
<dbReference type="Proteomes" id="UP000006002">
    <property type="component" value="Unassembled WGS sequence"/>
</dbReference>
<name>A5ZX85_9FIRM</name>
<sequence length="38" mass="4565">MYYILQNFSTIERLTRDNIAKKSQGKISFLDLSDRYHV</sequence>
<proteinExistence type="predicted"/>
<organism evidence="1 2">
    <name type="scientific">Blautia obeum ATCC 29174</name>
    <dbReference type="NCBI Taxonomy" id="411459"/>
    <lineage>
        <taxon>Bacteria</taxon>
        <taxon>Bacillati</taxon>
        <taxon>Bacillota</taxon>
        <taxon>Clostridia</taxon>
        <taxon>Lachnospirales</taxon>
        <taxon>Lachnospiraceae</taxon>
        <taxon>Blautia</taxon>
    </lineage>
</organism>
<accession>A5ZX85</accession>
<comment type="caution">
    <text evidence="1">The sequence shown here is derived from an EMBL/GenBank/DDBJ whole genome shotgun (WGS) entry which is preliminary data.</text>
</comment>
<evidence type="ECO:0000313" key="2">
    <source>
        <dbReference type="Proteomes" id="UP000006002"/>
    </source>
</evidence>
<reference evidence="1 2" key="2">
    <citation type="submission" date="2007-04" db="EMBL/GenBank/DDBJ databases">
        <title>Draft genome sequence of Ruminococcus obeum (ATCC 29174).</title>
        <authorList>
            <person name="Sudarsanam P."/>
            <person name="Ley R."/>
            <person name="Guruge J."/>
            <person name="Turnbaugh P.J."/>
            <person name="Mahowald M."/>
            <person name="Liep D."/>
            <person name="Gordon J."/>
        </authorList>
    </citation>
    <scope>NUCLEOTIDE SEQUENCE [LARGE SCALE GENOMIC DNA]</scope>
    <source>
        <strain evidence="1 2">ATCC 29174</strain>
    </source>
</reference>
<dbReference type="AlphaFoldDB" id="A5ZX85"/>
<evidence type="ECO:0000313" key="1">
    <source>
        <dbReference type="EMBL" id="EDM85725.1"/>
    </source>
</evidence>
<dbReference type="EMBL" id="AAVO02000024">
    <property type="protein sequence ID" value="EDM85725.1"/>
    <property type="molecule type" value="Genomic_DNA"/>
</dbReference>
<protein>
    <submittedName>
        <fullName evidence="1">Uncharacterized protein</fullName>
    </submittedName>
</protein>
<reference evidence="1 2" key="1">
    <citation type="submission" date="2007-03" db="EMBL/GenBank/DDBJ databases">
        <authorList>
            <person name="Fulton L."/>
            <person name="Clifton S."/>
            <person name="Fulton B."/>
            <person name="Xu J."/>
            <person name="Minx P."/>
            <person name="Pepin K.H."/>
            <person name="Johnson M."/>
            <person name="Thiruvilangam P."/>
            <person name="Bhonagiri V."/>
            <person name="Nash W.E."/>
            <person name="Mardis E.R."/>
            <person name="Wilson R.K."/>
        </authorList>
    </citation>
    <scope>NUCLEOTIDE SEQUENCE [LARGE SCALE GENOMIC DNA]</scope>
    <source>
        <strain evidence="1 2">ATCC 29174</strain>
    </source>
</reference>